<protein>
    <submittedName>
        <fullName evidence="1">Uncharacterized protein</fullName>
    </submittedName>
</protein>
<dbReference type="EMBL" id="JAPQFC010001084">
    <property type="protein sequence ID" value="MCY6525004.1"/>
    <property type="molecule type" value="Genomic_DNA"/>
</dbReference>
<accession>A0A9Q4DL36</accession>
<dbReference type="Proteomes" id="UP001077788">
    <property type="component" value="Unassembled WGS sequence"/>
</dbReference>
<dbReference type="GO" id="GO:0003676">
    <property type="term" value="F:nucleic acid binding"/>
    <property type="evidence" value="ECO:0007669"/>
    <property type="project" value="InterPro"/>
</dbReference>
<reference evidence="1" key="2">
    <citation type="submission" date="2022-12" db="EMBL/GenBank/DDBJ databases">
        <authorList>
            <person name="Kardos G."/>
            <person name="Sarkozi R."/>
            <person name="Laczko L."/>
            <person name="Marton S."/>
            <person name="Makrai L."/>
            <person name="Banyai K."/>
            <person name="Fodor L."/>
        </authorList>
    </citation>
    <scope>NUCLEOTIDE SEQUENCE</scope>
    <source>
        <strain evidence="1">84/14</strain>
    </source>
</reference>
<organism evidence="1 2">
    <name type="scientific">Actinobacillus pleuropneumoniae</name>
    <name type="common">Haemophilus pleuropneumoniae</name>
    <dbReference type="NCBI Taxonomy" id="715"/>
    <lineage>
        <taxon>Bacteria</taxon>
        <taxon>Pseudomonadati</taxon>
        <taxon>Pseudomonadota</taxon>
        <taxon>Gammaproteobacteria</taxon>
        <taxon>Pasteurellales</taxon>
        <taxon>Pasteurellaceae</taxon>
        <taxon>Actinobacillus</taxon>
    </lineage>
</organism>
<sequence length="68" mass="7646">MDFITGMPETLRQHDSIMVVVDKLAKVAQFIVVKSSYSASEVAQVFIKKIVRLHGVPTKIVLDKDVKF</sequence>
<feature type="non-terminal residue" evidence="1">
    <location>
        <position position="68"/>
    </location>
</feature>
<reference evidence="1" key="1">
    <citation type="journal article" date="2021" name="Vet Sci">
        <title>O-Serogroups and Pathovirotypes of Escherichia coli Isolated from Post-Weaning Piglets Showing Diarrhoea and/or Oedema in South Korea.</title>
        <authorList>
            <person name="Byun J.W."/>
            <person name="Moon B.Y."/>
            <person name="Do K.H."/>
            <person name="Lee K."/>
            <person name="Lee H.Y."/>
            <person name="Kim W.I."/>
            <person name="So B."/>
            <person name="Lee W.K."/>
        </authorList>
    </citation>
    <scope>NUCLEOTIDE SEQUENCE</scope>
    <source>
        <strain evidence="1">84/14</strain>
    </source>
</reference>
<comment type="caution">
    <text evidence="1">The sequence shown here is derived from an EMBL/GenBank/DDBJ whole genome shotgun (WGS) entry which is preliminary data.</text>
</comment>
<evidence type="ECO:0000313" key="1">
    <source>
        <dbReference type="EMBL" id="MCY6525004.1"/>
    </source>
</evidence>
<gene>
    <name evidence="1" type="ORF">OYG11_12445</name>
</gene>
<dbReference type="AlphaFoldDB" id="A0A9Q4DL36"/>
<dbReference type="Gene3D" id="3.30.420.10">
    <property type="entry name" value="Ribonuclease H-like superfamily/Ribonuclease H"/>
    <property type="match status" value="1"/>
</dbReference>
<dbReference type="SUPFAM" id="SSF53098">
    <property type="entry name" value="Ribonuclease H-like"/>
    <property type="match status" value="1"/>
</dbReference>
<dbReference type="InterPro" id="IPR036397">
    <property type="entry name" value="RNaseH_sf"/>
</dbReference>
<dbReference type="PANTHER" id="PTHR35046">
    <property type="entry name" value="ZINC KNUCKLE (CCHC-TYPE) FAMILY PROTEIN"/>
    <property type="match status" value="1"/>
</dbReference>
<dbReference type="PANTHER" id="PTHR35046:SF26">
    <property type="entry name" value="RNA-DIRECTED DNA POLYMERASE"/>
    <property type="match status" value="1"/>
</dbReference>
<name>A0A9Q4DL36_ACTPL</name>
<evidence type="ECO:0000313" key="2">
    <source>
        <dbReference type="Proteomes" id="UP001077788"/>
    </source>
</evidence>
<proteinExistence type="predicted"/>
<dbReference type="InterPro" id="IPR012337">
    <property type="entry name" value="RNaseH-like_sf"/>
</dbReference>